<dbReference type="NCBIfam" id="TIGR01292">
    <property type="entry name" value="TRX_reduct"/>
    <property type="match status" value="1"/>
</dbReference>
<dbReference type="Pfam" id="PF07992">
    <property type="entry name" value="Pyr_redox_2"/>
    <property type="match status" value="1"/>
</dbReference>
<comment type="subunit">
    <text evidence="7">Homodimer.</text>
</comment>
<dbReference type="HOGENOM" id="CLU_031864_5_1_6"/>
<sequence length="323" mass="35402">MPITTLKQHCKLLILGSGPAGYTAAIYASRANLNPTLITGLEHGGQLNTTTSIENWPGDPENLTGPQLMNRMKMHAINLNTKIINDHIIKVNFQKYPFHLYGGNTNEYTCDSLIISTGGSARYLGLPSETKYKGKGVSSCATCDGFFFNKQNVAVVGGGNTAIEESLYLSNIANQVYLIHRSMNFRAEKILMDRLMYKVNHENITVHTNCIVQEILGNEKEVTGINIQDKNHNKEHIINVQGVFIAIGHDPNTAIFNNQLTLNNHGYIHVKSGLDGSFTATSVNGIFAAGDVIDYHYRQAITAAGSGCMAAIDAERFLSNIQK</sequence>
<dbReference type="AlphaFoldDB" id="Q7VR36"/>
<organism evidence="10 11">
    <name type="scientific">Blochmanniella floridana</name>
    <dbReference type="NCBI Taxonomy" id="203907"/>
    <lineage>
        <taxon>Bacteria</taxon>
        <taxon>Pseudomonadati</taxon>
        <taxon>Pseudomonadota</taxon>
        <taxon>Gammaproteobacteria</taxon>
        <taxon>Enterobacterales</taxon>
        <taxon>Enterobacteriaceae</taxon>
        <taxon>ant endosymbionts</taxon>
        <taxon>Candidatus Blochmanniella</taxon>
    </lineage>
</organism>
<dbReference type="InterPro" id="IPR008255">
    <property type="entry name" value="Pyr_nucl-diS_OxRdtase_2_AS"/>
</dbReference>
<keyword evidence="11" id="KW-1185">Reference proteome</keyword>
<evidence type="ECO:0000256" key="8">
    <source>
        <dbReference type="RuleBase" id="RU003881"/>
    </source>
</evidence>
<accession>Q7VR36</accession>
<evidence type="ECO:0000259" key="9">
    <source>
        <dbReference type="Pfam" id="PF07992"/>
    </source>
</evidence>
<dbReference type="KEGG" id="bfl:Bfl387"/>
<evidence type="ECO:0000313" key="10">
    <source>
        <dbReference type="EMBL" id="CAD83453.1"/>
    </source>
</evidence>
<dbReference type="Gene3D" id="3.50.50.60">
    <property type="entry name" value="FAD/NAD(P)-binding domain"/>
    <property type="match status" value="2"/>
</dbReference>
<dbReference type="GO" id="GO:0005737">
    <property type="term" value="C:cytoplasm"/>
    <property type="evidence" value="ECO:0007669"/>
    <property type="project" value="InterPro"/>
</dbReference>
<reference evidence="10 11" key="1">
    <citation type="journal article" date="2003" name="Proc. Natl. Acad. Sci. U.S.A.">
        <title>The genome sequence of Blochmannia floridanus: comparative analysis of reduced genomes.</title>
        <authorList>
            <person name="Gil R."/>
            <person name="Silva F.J."/>
            <person name="Zientz E."/>
            <person name="Delmotte F."/>
            <person name="Gonzalez-Candelas F."/>
            <person name="Latorre A."/>
            <person name="Rausell C."/>
            <person name="Kramerbeek J."/>
            <person name="Gadau J."/>
            <person name="Hoelldobler B."/>
            <person name="van Ham R.C.H.J."/>
            <person name="Gross R."/>
            <person name="Moya A."/>
        </authorList>
    </citation>
    <scope>NUCLEOTIDE SEQUENCE [LARGE SCALE GENOMIC DNA]</scope>
</reference>
<comment type="catalytic activity">
    <reaction evidence="7">
        <text>[thioredoxin]-dithiol + NADP(+) = [thioredoxin]-disulfide + NADPH + H(+)</text>
        <dbReference type="Rhea" id="RHEA:20345"/>
        <dbReference type="Rhea" id="RHEA-COMP:10698"/>
        <dbReference type="Rhea" id="RHEA-COMP:10700"/>
        <dbReference type="ChEBI" id="CHEBI:15378"/>
        <dbReference type="ChEBI" id="CHEBI:29950"/>
        <dbReference type="ChEBI" id="CHEBI:50058"/>
        <dbReference type="ChEBI" id="CHEBI:57783"/>
        <dbReference type="ChEBI" id="CHEBI:58349"/>
        <dbReference type="EC" id="1.8.1.9"/>
    </reaction>
</comment>
<evidence type="ECO:0000256" key="3">
    <source>
        <dbReference type="ARBA" id="ARBA00022827"/>
    </source>
</evidence>
<gene>
    <name evidence="10" type="primary">trxB</name>
    <name evidence="10" type="ordered locus">Bfl387</name>
</gene>
<keyword evidence="6 7" id="KW-0676">Redox-active center</keyword>
<name>Q7VR36_BLOFL</name>
<protein>
    <recommendedName>
        <fullName evidence="7">Thioredoxin reductase</fullName>
        <ecNumber evidence="7">1.8.1.9</ecNumber>
    </recommendedName>
</protein>
<dbReference type="EC" id="1.8.1.9" evidence="7"/>
<keyword evidence="3 7" id="KW-0274">FAD</keyword>
<dbReference type="InterPro" id="IPR050097">
    <property type="entry name" value="Ferredoxin-NADP_redctase_2"/>
</dbReference>
<dbReference type="InterPro" id="IPR005982">
    <property type="entry name" value="Thioredox_Rdtase"/>
</dbReference>
<dbReference type="PRINTS" id="PR00469">
    <property type="entry name" value="PNDRDTASEII"/>
</dbReference>
<dbReference type="GO" id="GO:0004791">
    <property type="term" value="F:thioredoxin-disulfide reductase (NADPH) activity"/>
    <property type="evidence" value="ECO:0007669"/>
    <property type="project" value="UniProtKB-UniRule"/>
</dbReference>
<keyword evidence="8" id="KW-0521">NADP</keyword>
<evidence type="ECO:0000256" key="7">
    <source>
        <dbReference type="RuleBase" id="RU003880"/>
    </source>
</evidence>
<keyword evidence="5" id="KW-1015">Disulfide bond</keyword>
<keyword evidence="2 7" id="KW-0285">Flavoprotein</keyword>
<comment type="cofactor">
    <cofactor evidence="8">
        <name>FAD</name>
        <dbReference type="ChEBI" id="CHEBI:57692"/>
    </cofactor>
    <text evidence="8">Binds 1 FAD per subunit.</text>
</comment>
<evidence type="ECO:0000256" key="5">
    <source>
        <dbReference type="ARBA" id="ARBA00023157"/>
    </source>
</evidence>
<dbReference type="Proteomes" id="UP000002192">
    <property type="component" value="Chromosome"/>
</dbReference>
<evidence type="ECO:0000256" key="2">
    <source>
        <dbReference type="ARBA" id="ARBA00022630"/>
    </source>
</evidence>
<dbReference type="GO" id="GO:0019430">
    <property type="term" value="P:removal of superoxide radicals"/>
    <property type="evidence" value="ECO:0007669"/>
    <property type="project" value="UniProtKB-UniRule"/>
</dbReference>
<evidence type="ECO:0000256" key="4">
    <source>
        <dbReference type="ARBA" id="ARBA00023002"/>
    </source>
</evidence>
<dbReference type="PRINTS" id="PR00368">
    <property type="entry name" value="FADPNR"/>
</dbReference>
<dbReference type="InterPro" id="IPR023753">
    <property type="entry name" value="FAD/NAD-binding_dom"/>
</dbReference>
<evidence type="ECO:0000256" key="6">
    <source>
        <dbReference type="ARBA" id="ARBA00023284"/>
    </source>
</evidence>
<comment type="similarity">
    <text evidence="1 7">Belongs to the class-II pyridine nucleotide-disulfide oxidoreductase family.</text>
</comment>
<proteinExistence type="inferred from homology"/>
<evidence type="ECO:0000313" key="11">
    <source>
        <dbReference type="Proteomes" id="UP000002192"/>
    </source>
</evidence>
<dbReference type="eggNOG" id="COG0492">
    <property type="taxonomic scope" value="Bacteria"/>
</dbReference>
<dbReference type="STRING" id="203907.Bfl387"/>
<dbReference type="PROSITE" id="PS00573">
    <property type="entry name" value="PYRIDINE_REDOX_2"/>
    <property type="match status" value="1"/>
</dbReference>
<keyword evidence="4 7" id="KW-0560">Oxidoreductase</keyword>
<feature type="domain" description="FAD/NAD(P)-binding" evidence="9">
    <location>
        <begin position="11"/>
        <end position="307"/>
    </location>
</feature>
<dbReference type="SUPFAM" id="SSF51905">
    <property type="entry name" value="FAD/NAD(P)-binding domain"/>
    <property type="match status" value="1"/>
</dbReference>
<dbReference type="InterPro" id="IPR036188">
    <property type="entry name" value="FAD/NAD-bd_sf"/>
</dbReference>
<evidence type="ECO:0000256" key="1">
    <source>
        <dbReference type="ARBA" id="ARBA00009333"/>
    </source>
</evidence>
<dbReference type="PANTHER" id="PTHR48105">
    <property type="entry name" value="THIOREDOXIN REDUCTASE 1-RELATED-RELATED"/>
    <property type="match status" value="1"/>
</dbReference>
<dbReference type="EMBL" id="BX248583">
    <property type="protein sequence ID" value="CAD83453.1"/>
    <property type="molecule type" value="Genomic_DNA"/>
</dbReference>